<dbReference type="GO" id="GO:0005525">
    <property type="term" value="F:GTP binding"/>
    <property type="evidence" value="ECO:0007669"/>
    <property type="project" value="UniProtKB-KW"/>
</dbReference>
<dbReference type="NCBIfam" id="NF001199">
    <property type="entry name" value="PRK00164.2-1"/>
    <property type="match status" value="1"/>
</dbReference>
<dbReference type="InterPro" id="IPR058240">
    <property type="entry name" value="rSAM_sf"/>
</dbReference>
<keyword evidence="6" id="KW-0411">Iron-sulfur</keyword>
<dbReference type="SMART" id="SM00729">
    <property type="entry name" value="Elp3"/>
    <property type="match status" value="1"/>
</dbReference>
<keyword evidence="3" id="KW-0479">Metal-binding</keyword>
<protein>
    <submittedName>
        <fullName evidence="11">GTP 3',8-cyclase MoaA</fullName>
    </submittedName>
</protein>
<accession>A0A2R7YAS6</accession>
<proteinExistence type="predicted"/>
<comment type="caution">
    <text evidence="11">The sequence shown here is derived from an EMBL/GenBank/DDBJ whole genome shotgun (WGS) entry which is preliminary data.</text>
</comment>
<evidence type="ECO:0000256" key="7">
    <source>
        <dbReference type="ARBA" id="ARBA00023134"/>
    </source>
</evidence>
<dbReference type="GO" id="GO:0006777">
    <property type="term" value="P:Mo-molybdopterin cofactor biosynthetic process"/>
    <property type="evidence" value="ECO:0007669"/>
    <property type="project" value="UniProtKB-KW"/>
</dbReference>
<keyword evidence="4" id="KW-0547">Nucleotide-binding</keyword>
<dbReference type="EMBL" id="NBVN01000001">
    <property type="protein sequence ID" value="PUA33982.1"/>
    <property type="molecule type" value="Genomic_DNA"/>
</dbReference>
<dbReference type="GO" id="GO:0061798">
    <property type="term" value="F:GTP 3',8'-cyclase activity"/>
    <property type="evidence" value="ECO:0007669"/>
    <property type="project" value="TreeGrafter"/>
</dbReference>
<reference evidence="11 12" key="1">
    <citation type="journal article" date="2018" name="Syst. Appl. Microbiol.">
        <title>A new symbiotic nanoarchaeote (Candidatus Nanoclepta minutus) and its host (Zestosphaera tikiterensis gen. nov., sp. nov.) from a New Zealand hot spring.</title>
        <authorList>
            <person name="St John E."/>
            <person name="Liu Y."/>
            <person name="Podar M."/>
            <person name="Stott M.B."/>
            <person name="Meneghin J."/>
            <person name="Chen Z."/>
            <person name="Lagutin K."/>
            <person name="Mitchell K."/>
            <person name="Reysenbach A.L."/>
        </authorList>
    </citation>
    <scope>NUCLEOTIDE SEQUENCE [LARGE SCALE GENOMIC DNA]</scope>
    <source>
        <strain evidence="11">NZ3</strain>
    </source>
</reference>
<keyword evidence="9" id="KW-0456">Lyase</keyword>
<dbReference type="InterPro" id="IPR010505">
    <property type="entry name" value="MoaA_twitch"/>
</dbReference>
<dbReference type="SUPFAM" id="SSF102114">
    <property type="entry name" value="Radical SAM enzymes"/>
    <property type="match status" value="1"/>
</dbReference>
<dbReference type="CDD" id="cd01335">
    <property type="entry name" value="Radical_SAM"/>
    <property type="match status" value="1"/>
</dbReference>
<dbReference type="InterPro" id="IPR040064">
    <property type="entry name" value="MoaA-like"/>
</dbReference>
<keyword evidence="5" id="KW-0408">Iron</keyword>
<evidence type="ECO:0000256" key="6">
    <source>
        <dbReference type="ARBA" id="ARBA00023014"/>
    </source>
</evidence>
<dbReference type="PANTHER" id="PTHR22960">
    <property type="entry name" value="MOLYBDOPTERIN COFACTOR SYNTHESIS PROTEIN A"/>
    <property type="match status" value="1"/>
</dbReference>
<dbReference type="GO" id="GO:0061799">
    <property type="term" value="F:cyclic pyranopterin monophosphate synthase activity"/>
    <property type="evidence" value="ECO:0007669"/>
    <property type="project" value="TreeGrafter"/>
</dbReference>
<keyword evidence="7" id="KW-0342">GTP-binding</keyword>
<dbReference type="InterPro" id="IPR013785">
    <property type="entry name" value="Aldolase_TIM"/>
</dbReference>
<dbReference type="Pfam" id="PF04055">
    <property type="entry name" value="Radical_SAM"/>
    <property type="match status" value="1"/>
</dbReference>
<dbReference type="InterPro" id="IPR006638">
    <property type="entry name" value="Elp3/MiaA/NifB-like_rSAM"/>
</dbReference>
<evidence type="ECO:0000313" key="11">
    <source>
        <dbReference type="EMBL" id="PUA33982.1"/>
    </source>
</evidence>
<dbReference type="SFLD" id="SFLDG01383">
    <property type="entry name" value="cyclic_pyranopterin_phosphate"/>
    <property type="match status" value="1"/>
</dbReference>
<evidence type="ECO:0000256" key="5">
    <source>
        <dbReference type="ARBA" id="ARBA00023004"/>
    </source>
</evidence>
<dbReference type="GO" id="GO:0051539">
    <property type="term" value="F:4 iron, 4 sulfur cluster binding"/>
    <property type="evidence" value="ECO:0007669"/>
    <property type="project" value="UniProtKB-KW"/>
</dbReference>
<keyword evidence="8" id="KW-0501">Molybdenum cofactor biosynthesis</keyword>
<evidence type="ECO:0000313" key="12">
    <source>
        <dbReference type="Proteomes" id="UP000244093"/>
    </source>
</evidence>
<name>A0A2R7YAS6_9CREN</name>
<evidence type="ECO:0000256" key="1">
    <source>
        <dbReference type="ARBA" id="ARBA00022485"/>
    </source>
</evidence>
<evidence type="ECO:0000256" key="2">
    <source>
        <dbReference type="ARBA" id="ARBA00022691"/>
    </source>
</evidence>
<dbReference type="Pfam" id="PF06463">
    <property type="entry name" value="Mob_synth_C"/>
    <property type="match status" value="1"/>
</dbReference>
<gene>
    <name evidence="11" type="ORF">B7O98_00795</name>
</gene>
<dbReference type="SFLD" id="SFLDG01067">
    <property type="entry name" value="SPASM/twitch_domain_containing"/>
    <property type="match status" value="1"/>
</dbReference>
<dbReference type="PANTHER" id="PTHR22960:SF0">
    <property type="entry name" value="MOLYBDENUM COFACTOR BIOSYNTHESIS PROTEIN 1"/>
    <property type="match status" value="1"/>
</dbReference>
<sequence length="304" mass="34490">MKYLLIDRYGRGLDRLRISVTNRCNHACIFCHREGLKTFESNELTPEDYGFLAKVAYKLGIDKHKLTGGEPLVREDIAAVVRELKLNSNEVTLSTNGSLLKSRAKALVDAGLDRANVSLHSLKEEVFTYIAKAPLKPVLEGIRESMEYGLKIKLNYVVMKSNINEFKDMVDFALTNGFDLNVIELIPLGTPPKVYAEEHVSLDKIEEYLNAIALSKRVREFQNRPEYLLPSGIKVTLIKGYSNPYLCAGCTRLRVTPEGRFKICIFRDDVFIDARAAIKSRDESSLIEAFKKAVNLREPYFKFS</sequence>
<evidence type="ECO:0000256" key="4">
    <source>
        <dbReference type="ARBA" id="ARBA00022741"/>
    </source>
</evidence>
<evidence type="ECO:0000256" key="9">
    <source>
        <dbReference type="ARBA" id="ARBA00023239"/>
    </source>
</evidence>
<dbReference type="PROSITE" id="PS51918">
    <property type="entry name" value="RADICAL_SAM"/>
    <property type="match status" value="1"/>
</dbReference>
<dbReference type="InterPro" id="IPR007197">
    <property type="entry name" value="rSAM"/>
</dbReference>
<dbReference type="GO" id="GO:0046872">
    <property type="term" value="F:metal ion binding"/>
    <property type="evidence" value="ECO:0007669"/>
    <property type="project" value="UniProtKB-KW"/>
</dbReference>
<organism evidence="11 12">
    <name type="scientific">Zestosphaera tikiterensis</name>
    <dbReference type="NCBI Taxonomy" id="1973259"/>
    <lineage>
        <taxon>Archaea</taxon>
        <taxon>Thermoproteota</taxon>
        <taxon>Thermoprotei</taxon>
        <taxon>Desulfurococcales</taxon>
        <taxon>Desulfurococcaceae</taxon>
        <taxon>Zestosphaera</taxon>
    </lineage>
</organism>
<evidence type="ECO:0000256" key="8">
    <source>
        <dbReference type="ARBA" id="ARBA00023150"/>
    </source>
</evidence>
<dbReference type="SFLD" id="SFLDG01386">
    <property type="entry name" value="main_SPASM_domain-containing"/>
    <property type="match status" value="1"/>
</dbReference>
<evidence type="ECO:0000256" key="3">
    <source>
        <dbReference type="ARBA" id="ARBA00022723"/>
    </source>
</evidence>
<feature type="domain" description="Radical SAM core" evidence="10">
    <location>
        <begin position="8"/>
        <end position="234"/>
    </location>
</feature>
<dbReference type="AlphaFoldDB" id="A0A2R7YAS6"/>
<keyword evidence="2" id="KW-0949">S-adenosyl-L-methionine</keyword>
<dbReference type="Gene3D" id="3.20.20.70">
    <property type="entry name" value="Aldolase class I"/>
    <property type="match status" value="1"/>
</dbReference>
<dbReference type="SFLD" id="SFLDS00029">
    <property type="entry name" value="Radical_SAM"/>
    <property type="match status" value="1"/>
</dbReference>
<keyword evidence="1" id="KW-0004">4Fe-4S</keyword>
<dbReference type="Proteomes" id="UP000244093">
    <property type="component" value="Unassembled WGS sequence"/>
</dbReference>
<evidence type="ECO:0000259" key="10">
    <source>
        <dbReference type="PROSITE" id="PS51918"/>
    </source>
</evidence>
<dbReference type="InterPro" id="IPR050105">
    <property type="entry name" value="MoCo_biosynth_MoaA/MoaC"/>
</dbReference>